<keyword evidence="9" id="KW-0472">Membrane</keyword>
<dbReference type="PANTHER" id="PTHR24421">
    <property type="entry name" value="NITRATE/NITRITE SENSOR PROTEIN NARX-RELATED"/>
    <property type="match status" value="1"/>
</dbReference>
<evidence type="ECO:0000313" key="12">
    <source>
        <dbReference type="EMBL" id="KAA2261253.1"/>
    </source>
</evidence>
<dbReference type="EMBL" id="VUOB01000029">
    <property type="protein sequence ID" value="KAA2261253.1"/>
    <property type="molecule type" value="Genomic_DNA"/>
</dbReference>
<keyword evidence="7" id="KW-0067">ATP-binding</keyword>
<dbReference type="AlphaFoldDB" id="A0A5B2XD35"/>
<keyword evidence="6 12" id="KW-0418">Kinase</keyword>
<keyword evidence="9" id="KW-1133">Transmembrane helix</keyword>
<dbReference type="GO" id="GO:0016020">
    <property type="term" value="C:membrane"/>
    <property type="evidence" value="ECO:0007669"/>
    <property type="project" value="InterPro"/>
</dbReference>
<evidence type="ECO:0000256" key="3">
    <source>
        <dbReference type="ARBA" id="ARBA00022553"/>
    </source>
</evidence>
<dbReference type="InterPro" id="IPR011712">
    <property type="entry name" value="Sig_transdc_His_kin_sub3_dim/P"/>
</dbReference>
<dbReference type="EC" id="2.7.13.3" evidence="2"/>
<feature type="domain" description="Putative sensor" evidence="11">
    <location>
        <begin position="34"/>
        <end position="202"/>
    </location>
</feature>
<feature type="domain" description="Signal transduction histidine kinase subgroup 3 dimerisation and phosphoacceptor" evidence="10">
    <location>
        <begin position="231"/>
        <end position="298"/>
    </location>
</feature>
<feature type="transmembrane region" description="Helical" evidence="9">
    <location>
        <begin position="111"/>
        <end position="137"/>
    </location>
</feature>
<organism evidence="12 13">
    <name type="scientific">Solihabitans fulvus</name>
    <dbReference type="NCBI Taxonomy" id="1892852"/>
    <lineage>
        <taxon>Bacteria</taxon>
        <taxon>Bacillati</taxon>
        <taxon>Actinomycetota</taxon>
        <taxon>Actinomycetes</taxon>
        <taxon>Pseudonocardiales</taxon>
        <taxon>Pseudonocardiaceae</taxon>
        <taxon>Solihabitans</taxon>
    </lineage>
</organism>
<keyword evidence="8" id="KW-0902">Two-component regulatory system</keyword>
<dbReference type="OrthoDB" id="5241729at2"/>
<evidence type="ECO:0000256" key="6">
    <source>
        <dbReference type="ARBA" id="ARBA00022777"/>
    </source>
</evidence>
<feature type="transmembrane region" description="Helical" evidence="9">
    <location>
        <begin position="30"/>
        <end position="63"/>
    </location>
</feature>
<evidence type="ECO:0000259" key="10">
    <source>
        <dbReference type="Pfam" id="PF07730"/>
    </source>
</evidence>
<keyword evidence="4" id="KW-0808">Transferase</keyword>
<reference evidence="12 13" key="1">
    <citation type="submission" date="2019-09" db="EMBL/GenBank/DDBJ databases">
        <title>Goodfellowia gen. nov., a new genus of the Pseudonocardineae related to Actinoalloteichus, containing Goodfellowia coeruleoviolacea gen. nov., comb. nov. gen. nov., comb. nov.</title>
        <authorList>
            <person name="Labeda D."/>
        </authorList>
    </citation>
    <scope>NUCLEOTIDE SEQUENCE [LARGE SCALE GENOMIC DNA]</scope>
    <source>
        <strain evidence="12 13">AN110305</strain>
    </source>
</reference>
<evidence type="ECO:0000256" key="4">
    <source>
        <dbReference type="ARBA" id="ARBA00022679"/>
    </source>
</evidence>
<evidence type="ECO:0000256" key="2">
    <source>
        <dbReference type="ARBA" id="ARBA00012438"/>
    </source>
</evidence>
<dbReference type="InterPro" id="IPR050482">
    <property type="entry name" value="Sensor_HK_TwoCompSys"/>
</dbReference>
<evidence type="ECO:0000256" key="9">
    <source>
        <dbReference type="SAM" id="Phobius"/>
    </source>
</evidence>
<dbReference type="GO" id="GO:0000155">
    <property type="term" value="F:phosphorelay sensor kinase activity"/>
    <property type="evidence" value="ECO:0007669"/>
    <property type="project" value="InterPro"/>
</dbReference>
<dbReference type="Gene3D" id="3.30.565.10">
    <property type="entry name" value="Histidine kinase-like ATPase, C-terminal domain"/>
    <property type="match status" value="1"/>
</dbReference>
<comment type="catalytic activity">
    <reaction evidence="1">
        <text>ATP + protein L-histidine = ADP + protein N-phospho-L-histidine.</text>
        <dbReference type="EC" id="2.7.13.3"/>
    </reaction>
</comment>
<evidence type="ECO:0000259" key="11">
    <source>
        <dbReference type="Pfam" id="PF13796"/>
    </source>
</evidence>
<proteinExistence type="predicted"/>
<reference evidence="12 13" key="2">
    <citation type="submission" date="2019-09" db="EMBL/GenBank/DDBJ databases">
        <authorList>
            <person name="Jin C."/>
        </authorList>
    </citation>
    <scope>NUCLEOTIDE SEQUENCE [LARGE SCALE GENOMIC DNA]</scope>
    <source>
        <strain evidence="12 13">AN110305</strain>
    </source>
</reference>
<dbReference type="Pfam" id="PF13796">
    <property type="entry name" value="Sensor"/>
    <property type="match status" value="1"/>
</dbReference>
<dbReference type="SUPFAM" id="SSF55874">
    <property type="entry name" value="ATPase domain of HSP90 chaperone/DNA topoisomerase II/histidine kinase"/>
    <property type="match status" value="1"/>
</dbReference>
<accession>A0A5B2XD35</accession>
<dbReference type="Proteomes" id="UP000323454">
    <property type="component" value="Unassembled WGS sequence"/>
</dbReference>
<dbReference type="GO" id="GO:0005524">
    <property type="term" value="F:ATP binding"/>
    <property type="evidence" value="ECO:0007669"/>
    <property type="project" value="UniProtKB-KW"/>
</dbReference>
<dbReference type="CDD" id="cd16917">
    <property type="entry name" value="HATPase_UhpB-NarQ-NarX-like"/>
    <property type="match status" value="1"/>
</dbReference>
<protein>
    <recommendedName>
        <fullName evidence="2">histidine kinase</fullName>
        <ecNumber evidence="2">2.7.13.3</ecNumber>
    </recommendedName>
</protein>
<dbReference type="PANTHER" id="PTHR24421:SF10">
    <property type="entry name" value="NITRATE_NITRITE SENSOR PROTEIN NARQ"/>
    <property type="match status" value="1"/>
</dbReference>
<feature type="transmembrane region" description="Helical" evidence="9">
    <location>
        <begin position="157"/>
        <end position="186"/>
    </location>
</feature>
<keyword evidence="9" id="KW-0812">Transmembrane</keyword>
<keyword evidence="5" id="KW-0547">Nucleotide-binding</keyword>
<dbReference type="Pfam" id="PF07730">
    <property type="entry name" value="HisKA_3"/>
    <property type="match status" value="1"/>
</dbReference>
<comment type="caution">
    <text evidence="12">The sequence shown here is derived from an EMBL/GenBank/DDBJ whole genome shotgun (WGS) entry which is preliminary data.</text>
</comment>
<evidence type="ECO:0000256" key="1">
    <source>
        <dbReference type="ARBA" id="ARBA00000085"/>
    </source>
</evidence>
<keyword evidence="13" id="KW-1185">Reference proteome</keyword>
<evidence type="ECO:0000313" key="13">
    <source>
        <dbReference type="Proteomes" id="UP000323454"/>
    </source>
</evidence>
<dbReference type="GO" id="GO:0046983">
    <property type="term" value="F:protein dimerization activity"/>
    <property type="evidence" value="ECO:0007669"/>
    <property type="project" value="InterPro"/>
</dbReference>
<dbReference type="Gene3D" id="1.20.5.1930">
    <property type="match status" value="1"/>
</dbReference>
<sequence>MRSPDESAKMPPGAGRGTAMRTRFAAPVRALAMLCLSVVGIGVAVLVVASAALMLVGVGRYVFPSAVSLLRRVTDAARWLAGRVGVEIERPYGPETGAVALLKARTTWRDVLWAVLEPIIGTWAAALALGMPLYGVYGVAVQPFVWQANARAGGANAYGVIHVTSTATALAAIPVGLALIALGLYIGPKLLRLRARWTGALLGPSRTTALEHRVETLVETRSDSVDAQAAELRRIERDLHDGAQARLVAVGMGLGNAERLFDEDPAAARELLAVAREASAKALDELRDLVRGVHPPVLADRGLADAIRALALDSLLDVDVSAELPGRPTPPVESAVYFAVNELLANTSKHAGAVAVRVALDYRNGVLTCDVVDDGGGGADPARGTGLRGIHSRLAVFDGTIAIHSPLGGPTRIRLEVPCAIRSA</sequence>
<evidence type="ECO:0000256" key="8">
    <source>
        <dbReference type="ARBA" id="ARBA00023012"/>
    </source>
</evidence>
<dbReference type="InterPro" id="IPR025828">
    <property type="entry name" value="Put_sensor_dom"/>
</dbReference>
<name>A0A5B2XD35_9PSEU</name>
<evidence type="ECO:0000256" key="7">
    <source>
        <dbReference type="ARBA" id="ARBA00022840"/>
    </source>
</evidence>
<gene>
    <name evidence="12" type="ORF">F0L68_17455</name>
</gene>
<dbReference type="InterPro" id="IPR036890">
    <property type="entry name" value="HATPase_C_sf"/>
</dbReference>
<evidence type="ECO:0000256" key="5">
    <source>
        <dbReference type="ARBA" id="ARBA00022741"/>
    </source>
</evidence>
<keyword evidence="3" id="KW-0597">Phosphoprotein</keyword>